<keyword evidence="7" id="KW-0808">Transferase</keyword>
<comment type="caution">
    <text evidence="15">The sequence shown here is derived from an EMBL/GenBank/DDBJ whole genome shotgun (WGS) entry which is preliminary data.</text>
</comment>
<dbReference type="Proteomes" id="UP001177023">
    <property type="component" value="Unassembled WGS sequence"/>
</dbReference>
<feature type="region of interest" description="Disordered" evidence="13">
    <location>
        <begin position="502"/>
        <end position="538"/>
    </location>
</feature>
<proteinExistence type="predicted"/>
<reference evidence="15" key="1">
    <citation type="submission" date="2023-06" db="EMBL/GenBank/DDBJ databases">
        <authorList>
            <person name="Delattre M."/>
        </authorList>
    </citation>
    <scope>NUCLEOTIDE SEQUENCE</scope>
    <source>
        <strain evidence="15">AF72</strain>
    </source>
</reference>
<dbReference type="GO" id="GO:0005634">
    <property type="term" value="C:nucleus"/>
    <property type="evidence" value="ECO:0007669"/>
    <property type="project" value="UniProtKB-SubCell"/>
</dbReference>
<evidence type="ECO:0000256" key="6">
    <source>
        <dbReference type="ARBA" id="ARBA00022603"/>
    </source>
</evidence>
<dbReference type="PROSITE" id="PS51570">
    <property type="entry name" value="SAM_MT43_SUVAR420_2"/>
    <property type="match status" value="1"/>
</dbReference>
<dbReference type="Gene3D" id="2.170.270.10">
    <property type="entry name" value="SET domain"/>
    <property type="match status" value="1"/>
</dbReference>
<dbReference type="PANTHER" id="PTHR12977:SF4">
    <property type="entry name" value="HISTONE-LYSINE N-METHYLTRANSFERASE KMT5B"/>
    <property type="match status" value="1"/>
</dbReference>
<dbReference type="GO" id="GO:0005694">
    <property type="term" value="C:chromosome"/>
    <property type="evidence" value="ECO:0007669"/>
    <property type="project" value="UniProtKB-SubCell"/>
</dbReference>
<name>A0AA36G1X0_9BILA</name>
<sequence>MEGCSGAGHSMSPFELCAHDDIASAIAVDPVLGFRTHKMNIAFVPLSAREQLRCKQIIKEFRDDGNFSKCVQLLNEIPFLQKYLRPQTPRQVANFRIHLIRFLQMYHIDAGFTIQKCTRYAAEGRLGAMLVATRNWNKLDRIEALMGVIGEMNKEEEVQLLKKDLNDFSVMYSTRRRRAQLWLGPGSYINHDCTPNCKFVPSGSTAIIQVLRTLRVGDEITCYYGDNFFGDGNERCECRTCEKESRGAFRKPGEIDENTNTSPTAPGPAHQNGIEERNEATVSEVIPNGHEKKYELRERAKNSNSDEEVEDVQKVVDVFEMETDQLIARLRPRILATPKVEIPPPPEILLDLSPKKKNGKHGPELIVEQIKELAKPLIRKKNGVHKVKRKPRPRINHTGPNFDLYLPRMLVVPEPKEGQRYSRRIRGVDPNSAQQKALKSKAEPEPEPEPEACRQVERIPSMDEAIMMGPVEQEYLSEAEEEPEFDPEMPVLCPEVTPPHRGFDMCNGIQEAPTTPTINGHHPPSDLASSSSAARFFD</sequence>
<feature type="compositionally biased region" description="Low complexity" evidence="13">
    <location>
        <begin position="528"/>
        <end position="538"/>
    </location>
</feature>
<dbReference type="EMBL" id="CATQJA010002609">
    <property type="protein sequence ID" value="CAJ0572920.1"/>
    <property type="molecule type" value="Genomic_DNA"/>
</dbReference>
<accession>A0AA36G1X0</accession>
<keyword evidence="9" id="KW-0156">Chromatin regulator</keyword>
<evidence type="ECO:0000256" key="5">
    <source>
        <dbReference type="ARBA" id="ARBA00022491"/>
    </source>
</evidence>
<dbReference type="GO" id="GO:0140941">
    <property type="term" value="F:histone H4K20me methyltransferase activity"/>
    <property type="evidence" value="ECO:0007669"/>
    <property type="project" value="UniProtKB-EC"/>
</dbReference>
<evidence type="ECO:0000256" key="13">
    <source>
        <dbReference type="SAM" id="MobiDB-lite"/>
    </source>
</evidence>
<dbReference type="PANTHER" id="PTHR12977">
    <property type="entry name" value="SUPPRESSOR OF VARIEGATION 4-20-RELATED"/>
    <property type="match status" value="1"/>
</dbReference>
<evidence type="ECO:0000313" key="15">
    <source>
        <dbReference type="EMBL" id="CAJ0572920.1"/>
    </source>
</evidence>
<keyword evidence="6" id="KW-0489">Methyltransferase</keyword>
<evidence type="ECO:0000256" key="10">
    <source>
        <dbReference type="ARBA" id="ARBA00023015"/>
    </source>
</evidence>
<evidence type="ECO:0000259" key="14">
    <source>
        <dbReference type="PROSITE" id="PS50280"/>
    </source>
</evidence>
<gene>
    <name evidence="15" type="ORF">MSPICULIGERA_LOCUS11293</name>
</gene>
<evidence type="ECO:0000256" key="3">
    <source>
        <dbReference type="ARBA" id="ARBA00012188"/>
    </source>
</evidence>
<dbReference type="InterPro" id="IPR039977">
    <property type="entry name" value="Suv4-20/Set9"/>
</dbReference>
<dbReference type="InterPro" id="IPR046341">
    <property type="entry name" value="SET_dom_sf"/>
</dbReference>
<dbReference type="PROSITE" id="PS50280">
    <property type="entry name" value="SET"/>
    <property type="match status" value="1"/>
</dbReference>
<evidence type="ECO:0000256" key="2">
    <source>
        <dbReference type="ARBA" id="ARBA00004286"/>
    </source>
</evidence>
<dbReference type="SUPFAM" id="SSF82199">
    <property type="entry name" value="SET domain"/>
    <property type="match status" value="1"/>
</dbReference>
<dbReference type="GO" id="GO:0032259">
    <property type="term" value="P:methylation"/>
    <property type="evidence" value="ECO:0007669"/>
    <property type="project" value="UniProtKB-KW"/>
</dbReference>
<feature type="non-terminal residue" evidence="15">
    <location>
        <position position="1"/>
    </location>
</feature>
<dbReference type="Gene3D" id="1.10.10.1700">
    <property type="entry name" value="Histone-lysine N-methyltransferase"/>
    <property type="match status" value="1"/>
</dbReference>
<evidence type="ECO:0000256" key="8">
    <source>
        <dbReference type="ARBA" id="ARBA00022691"/>
    </source>
</evidence>
<keyword evidence="11" id="KW-0804">Transcription</keyword>
<dbReference type="InterPro" id="IPR025790">
    <property type="entry name" value="Suv4-20_animal"/>
</dbReference>
<keyword evidence="16" id="KW-1185">Reference proteome</keyword>
<dbReference type="FunFam" id="2.170.270.10:FF:000006">
    <property type="entry name" value="Histone-lysine N-methyltransferase"/>
    <property type="match status" value="1"/>
</dbReference>
<feature type="region of interest" description="Disordered" evidence="13">
    <location>
        <begin position="247"/>
        <end position="291"/>
    </location>
</feature>
<dbReference type="Pfam" id="PF00856">
    <property type="entry name" value="SET"/>
    <property type="match status" value="1"/>
</dbReference>
<keyword evidence="4" id="KW-0158">Chromosome</keyword>
<keyword evidence="8" id="KW-0949">S-adenosyl-L-methionine</keyword>
<feature type="domain" description="SET" evidence="14">
    <location>
        <begin position="115"/>
        <end position="225"/>
    </location>
</feature>
<evidence type="ECO:0000256" key="7">
    <source>
        <dbReference type="ARBA" id="ARBA00022679"/>
    </source>
</evidence>
<dbReference type="InterPro" id="IPR041938">
    <property type="entry name" value="Hist-Lys_N-MTase_N"/>
</dbReference>
<evidence type="ECO:0000256" key="9">
    <source>
        <dbReference type="ARBA" id="ARBA00022853"/>
    </source>
</evidence>
<keyword evidence="5" id="KW-0678">Repressor</keyword>
<dbReference type="EC" id="2.1.1.362" evidence="3"/>
<dbReference type="AlphaFoldDB" id="A0AA36G1X0"/>
<keyword evidence="12" id="KW-0539">Nucleus</keyword>
<feature type="region of interest" description="Disordered" evidence="13">
    <location>
        <begin position="417"/>
        <end position="453"/>
    </location>
</feature>
<dbReference type="InterPro" id="IPR001214">
    <property type="entry name" value="SET_dom"/>
</dbReference>
<comment type="subcellular location">
    <subcellularLocation>
        <location evidence="2">Chromosome</location>
    </subcellularLocation>
    <subcellularLocation>
        <location evidence="1">Nucleus</location>
    </subcellularLocation>
</comment>
<evidence type="ECO:0000256" key="1">
    <source>
        <dbReference type="ARBA" id="ARBA00004123"/>
    </source>
</evidence>
<organism evidence="15 16">
    <name type="scientific">Mesorhabditis spiculigera</name>
    <dbReference type="NCBI Taxonomy" id="96644"/>
    <lineage>
        <taxon>Eukaryota</taxon>
        <taxon>Metazoa</taxon>
        <taxon>Ecdysozoa</taxon>
        <taxon>Nematoda</taxon>
        <taxon>Chromadorea</taxon>
        <taxon>Rhabditida</taxon>
        <taxon>Rhabditina</taxon>
        <taxon>Rhabditomorpha</taxon>
        <taxon>Rhabditoidea</taxon>
        <taxon>Rhabditidae</taxon>
        <taxon>Mesorhabditinae</taxon>
        <taxon>Mesorhabditis</taxon>
    </lineage>
</organism>
<evidence type="ECO:0000256" key="11">
    <source>
        <dbReference type="ARBA" id="ARBA00023163"/>
    </source>
</evidence>
<protein>
    <recommendedName>
        <fullName evidence="3">[histone H4]-N-methyl-L-lysine(20) N-methyltransferase</fullName>
        <ecNumber evidence="3">2.1.1.362</ecNumber>
    </recommendedName>
</protein>
<evidence type="ECO:0000313" key="16">
    <source>
        <dbReference type="Proteomes" id="UP001177023"/>
    </source>
</evidence>
<evidence type="ECO:0000256" key="12">
    <source>
        <dbReference type="ARBA" id="ARBA00023242"/>
    </source>
</evidence>
<dbReference type="SMART" id="SM00317">
    <property type="entry name" value="SET"/>
    <property type="match status" value="1"/>
</dbReference>
<keyword evidence="10" id="KW-0805">Transcription regulation</keyword>
<evidence type="ECO:0000256" key="4">
    <source>
        <dbReference type="ARBA" id="ARBA00022454"/>
    </source>
</evidence>